<feature type="region of interest" description="Disordered" evidence="1">
    <location>
        <begin position="229"/>
        <end position="264"/>
    </location>
</feature>
<evidence type="ECO:0000256" key="1">
    <source>
        <dbReference type="SAM" id="MobiDB-lite"/>
    </source>
</evidence>
<gene>
    <name evidence="3" type="ORF">B4V02_24190</name>
</gene>
<dbReference type="AlphaFoldDB" id="A0A222WUM2"/>
<dbReference type="Gene3D" id="3.10.310.50">
    <property type="match status" value="1"/>
</dbReference>
<dbReference type="EMBL" id="CP020028">
    <property type="protein sequence ID" value="ASR49564.1"/>
    <property type="molecule type" value="Genomic_DNA"/>
</dbReference>
<feature type="domain" description="TPM" evidence="2">
    <location>
        <begin position="37"/>
        <end position="158"/>
    </location>
</feature>
<evidence type="ECO:0000313" key="3">
    <source>
        <dbReference type="EMBL" id="ASR49564.1"/>
    </source>
</evidence>
<sequence>MKRLRAIVIIALFFTVFLAVPMEMKGEAATTDMKPLIYDEAGLLNQEEYDVLNAMANQYGAERETDIIIVTTMNPDNMDVMKMTQDFYDDHGPGYDRSHGNAVILTMDMRNREVYLAGFYKAERYLDDDRLDKIRYEITPDLTNGNYGLAFQKYILSAHRYLAIRPGVNPDSIFFKGWLHLAIALGLASIIVGKMVSNSGGRVTVNRQTYEDASTSGVLEHRDMYLHTTTTKRKIEKSSSSSSSGGGGGTTSGGHSHSGSRGSF</sequence>
<evidence type="ECO:0000313" key="4">
    <source>
        <dbReference type="Proteomes" id="UP000214666"/>
    </source>
</evidence>
<feature type="compositionally biased region" description="Low complexity" evidence="1">
    <location>
        <begin position="253"/>
        <end position="264"/>
    </location>
</feature>
<dbReference type="KEGG" id="pkb:B4V02_24190"/>
<dbReference type="OrthoDB" id="9806054at2"/>
<keyword evidence="4" id="KW-1185">Reference proteome</keyword>
<dbReference type="RefSeq" id="WP_094156739.1">
    <property type="nucleotide sequence ID" value="NZ_CP020028.1"/>
</dbReference>
<reference evidence="3 4" key="1">
    <citation type="submission" date="2017-03" db="EMBL/GenBank/DDBJ databases">
        <title>Complete genome sequence of Paenibacillus Kribbensis producing bioflocculants.</title>
        <authorList>
            <person name="Lee H.-G."/>
            <person name="Oh H.-M."/>
        </authorList>
    </citation>
    <scope>NUCLEOTIDE SEQUENCE [LARGE SCALE GENOMIC DNA]</scope>
    <source>
        <strain evidence="3 4">AM49</strain>
    </source>
</reference>
<dbReference type="STRING" id="172713.GCA_001705305_05388"/>
<protein>
    <recommendedName>
        <fullName evidence="2">TPM domain-containing protein</fullName>
    </recommendedName>
</protein>
<dbReference type="Proteomes" id="UP000214666">
    <property type="component" value="Chromosome"/>
</dbReference>
<proteinExistence type="predicted"/>
<dbReference type="InterPro" id="IPR007621">
    <property type="entry name" value="TPM_dom"/>
</dbReference>
<accession>A0A222WUM2</accession>
<dbReference type="Pfam" id="PF04536">
    <property type="entry name" value="TPM_phosphatase"/>
    <property type="match status" value="1"/>
</dbReference>
<evidence type="ECO:0000259" key="2">
    <source>
        <dbReference type="Pfam" id="PF04536"/>
    </source>
</evidence>
<name>A0A222WUM2_9BACL</name>
<organism evidence="3 4">
    <name type="scientific">Paenibacillus kribbensis</name>
    <dbReference type="NCBI Taxonomy" id="172713"/>
    <lineage>
        <taxon>Bacteria</taxon>
        <taxon>Bacillati</taxon>
        <taxon>Bacillota</taxon>
        <taxon>Bacilli</taxon>
        <taxon>Bacillales</taxon>
        <taxon>Paenibacillaceae</taxon>
        <taxon>Paenibacillus</taxon>
    </lineage>
</organism>